<evidence type="ECO:0000256" key="9">
    <source>
        <dbReference type="SAM" id="Phobius"/>
    </source>
</evidence>
<comment type="caution">
    <text evidence="10">The sequence shown here is derived from an EMBL/GenBank/DDBJ whole genome shotgun (WGS) entry which is preliminary data.</text>
</comment>
<dbReference type="PANTHER" id="PTHR30531">
    <property type="entry name" value="FLAGELLAR BIOSYNTHETIC PROTEIN FLHB"/>
    <property type="match status" value="1"/>
</dbReference>
<feature type="transmembrane region" description="Helical" evidence="9">
    <location>
        <begin position="90"/>
        <end position="108"/>
    </location>
</feature>
<evidence type="ECO:0000256" key="7">
    <source>
        <dbReference type="ARBA" id="ARBA00023136"/>
    </source>
</evidence>
<feature type="region of interest" description="Disordered" evidence="8">
    <location>
        <begin position="1"/>
        <end position="24"/>
    </location>
</feature>
<evidence type="ECO:0000256" key="8">
    <source>
        <dbReference type="SAM" id="MobiDB-lite"/>
    </source>
</evidence>
<protein>
    <submittedName>
        <fullName evidence="10">Type III secretion protein U</fullName>
    </submittedName>
</protein>
<dbReference type="Pfam" id="PF01312">
    <property type="entry name" value="Bac_export_2"/>
    <property type="match status" value="1"/>
</dbReference>
<keyword evidence="11" id="KW-1185">Reference proteome</keyword>
<dbReference type="EMBL" id="JAASQI010000008">
    <property type="protein sequence ID" value="NIJ59415.1"/>
    <property type="molecule type" value="Genomic_DNA"/>
</dbReference>
<dbReference type="InterPro" id="IPR029025">
    <property type="entry name" value="T3SS_substrate_exporter_C"/>
</dbReference>
<sequence length="389" mass="42994">MSGNSSGEKTEQPTPKKLRDARKKGQVARSTEIVTTTSLFAVIAFIWVNWHNTMGTLLGLFDKIAQLSVGEFRVNAAKAIEIIVYDITRIMLPVLGVVFLAGILANYFQIGTLFSAEAVKPNLDKISPGKGFKRIFSMKQLVETLKSIIKIAILSILLYFVVKNALGAYISSLSCGMSCLVGVTSQFMFQTFVYSALAFVVVAVVDIVYQRRSHIKTLMMSKDEVKREFKESEGDPHIKGKRRQIAQELAMNGGGAAAREGTAVVVNPTHFAVVILYTSEKMPLPIVTAKGRNRHAHFLRTQAEEAGVPVFRNVQLAQALYADAEVDDYVPTELFDAVAEVLAWVARNRNTLYKGRLDHGVLDMEAGDHRADVTRRRAATEQADTAPRR</sequence>
<dbReference type="RefSeq" id="WP_166954712.1">
    <property type="nucleotide sequence ID" value="NZ_JAASQI010000008.1"/>
</dbReference>
<dbReference type="InterPro" id="IPR006135">
    <property type="entry name" value="T3SS_substrate_exporter"/>
</dbReference>
<keyword evidence="4 9" id="KW-0812">Transmembrane</keyword>
<keyword evidence="3" id="KW-1003">Cell membrane</keyword>
<evidence type="ECO:0000256" key="6">
    <source>
        <dbReference type="ARBA" id="ARBA00023026"/>
    </source>
</evidence>
<gene>
    <name evidence="10" type="ORF">FHS82_003270</name>
</gene>
<reference evidence="10 11" key="1">
    <citation type="submission" date="2020-03" db="EMBL/GenBank/DDBJ databases">
        <title>Genomic Encyclopedia of Type Strains, Phase IV (KMG-IV): sequencing the most valuable type-strain genomes for metagenomic binning, comparative biology and taxonomic classification.</title>
        <authorList>
            <person name="Goeker M."/>
        </authorList>
    </citation>
    <scope>NUCLEOTIDE SEQUENCE [LARGE SCALE GENOMIC DNA]</scope>
    <source>
        <strain evidence="10 11">DSM 103870</strain>
    </source>
</reference>
<dbReference type="NCBIfam" id="TIGR01404">
    <property type="entry name" value="FlhB_rel_III"/>
    <property type="match status" value="1"/>
</dbReference>
<evidence type="ECO:0000256" key="5">
    <source>
        <dbReference type="ARBA" id="ARBA00022989"/>
    </source>
</evidence>
<feature type="transmembrane region" description="Helical" evidence="9">
    <location>
        <begin position="148"/>
        <end position="171"/>
    </location>
</feature>
<feature type="transmembrane region" description="Helical" evidence="9">
    <location>
        <begin position="27"/>
        <end position="48"/>
    </location>
</feature>
<proteinExistence type="inferred from homology"/>
<accession>A0ABX0V548</accession>
<dbReference type="SUPFAM" id="SSF160544">
    <property type="entry name" value="EscU C-terminal domain-like"/>
    <property type="match status" value="1"/>
</dbReference>
<keyword evidence="5 9" id="KW-1133">Transmembrane helix</keyword>
<dbReference type="PANTHER" id="PTHR30531:SF14">
    <property type="entry name" value="SURFACE PRESENTATION OF ANTIGENS PROTEIN SPAS"/>
    <property type="match status" value="1"/>
</dbReference>
<evidence type="ECO:0000256" key="2">
    <source>
        <dbReference type="ARBA" id="ARBA00010690"/>
    </source>
</evidence>
<evidence type="ECO:0000256" key="3">
    <source>
        <dbReference type="ARBA" id="ARBA00022475"/>
    </source>
</evidence>
<feature type="transmembrane region" description="Helical" evidence="9">
    <location>
        <begin position="191"/>
        <end position="209"/>
    </location>
</feature>
<comment type="similarity">
    <text evidence="2">Belongs to the type III secretion exporter family.</text>
</comment>
<keyword evidence="7 9" id="KW-0472">Membrane</keyword>
<dbReference type="InterPro" id="IPR006307">
    <property type="entry name" value="BsaZ-like"/>
</dbReference>
<evidence type="ECO:0000256" key="4">
    <source>
        <dbReference type="ARBA" id="ARBA00022692"/>
    </source>
</evidence>
<comment type="subcellular location">
    <subcellularLocation>
        <location evidence="1">Cell membrane</location>
        <topology evidence="1">Multi-pass membrane protein</topology>
    </subcellularLocation>
</comment>
<dbReference type="Proteomes" id="UP001429580">
    <property type="component" value="Unassembled WGS sequence"/>
</dbReference>
<evidence type="ECO:0000313" key="11">
    <source>
        <dbReference type="Proteomes" id="UP001429580"/>
    </source>
</evidence>
<evidence type="ECO:0000313" key="10">
    <source>
        <dbReference type="EMBL" id="NIJ59415.1"/>
    </source>
</evidence>
<dbReference type="Gene3D" id="3.40.1690.10">
    <property type="entry name" value="secretion proteins EscU"/>
    <property type="match status" value="1"/>
</dbReference>
<organism evidence="10 11">
    <name type="scientific">Pseudochelatococcus lubricantis</name>
    <dbReference type="NCBI Taxonomy" id="1538102"/>
    <lineage>
        <taxon>Bacteria</taxon>
        <taxon>Pseudomonadati</taxon>
        <taxon>Pseudomonadota</taxon>
        <taxon>Alphaproteobacteria</taxon>
        <taxon>Hyphomicrobiales</taxon>
        <taxon>Chelatococcaceae</taxon>
        <taxon>Pseudochelatococcus</taxon>
    </lineage>
</organism>
<evidence type="ECO:0000256" key="1">
    <source>
        <dbReference type="ARBA" id="ARBA00004651"/>
    </source>
</evidence>
<dbReference type="PRINTS" id="PR00950">
    <property type="entry name" value="TYPE3IMSPROT"/>
</dbReference>
<name>A0ABX0V548_9HYPH</name>
<keyword evidence="6" id="KW-0843">Virulence</keyword>